<feature type="region of interest" description="Disordered" evidence="1">
    <location>
        <begin position="338"/>
        <end position="370"/>
    </location>
</feature>
<dbReference type="Gene3D" id="1.25.40.20">
    <property type="entry name" value="Ankyrin repeat-containing domain"/>
    <property type="match status" value="1"/>
</dbReference>
<dbReference type="PANTHER" id="PTHR46427">
    <property type="entry name" value="ANKYRIN REPEAT AND LEM DOMAIN-CONTAINING PROTEIN 1"/>
    <property type="match status" value="1"/>
</dbReference>
<dbReference type="InterPro" id="IPR036770">
    <property type="entry name" value="Ankyrin_rpt-contain_sf"/>
</dbReference>
<dbReference type="OrthoDB" id="1601181at2759"/>
<protein>
    <recommendedName>
        <fullName evidence="4">Ankyrin repeat and LEM domain-containing protein 1</fullName>
    </recommendedName>
</protein>
<evidence type="ECO:0000256" key="1">
    <source>
        <dbReference type="SAM" id="MobiDB-lite"/>
    </source>
</evidence>
<dbReference type="GO" id="GO:0000724">
    <property type="term" value="P:double-strand break repair via homologous recombination"/>
    <property type="evidence" value="ECO:0007669"/>
    <property type="project" value="TreeGrafter"/>
</dbReference>
<dbReference type="Pfam" id="PF12796">
    <property type="entry name" value="Ank_2"/>
    <property type="match status" value="1"/>
</dbReference>
<comment type="caution">
    <text evidence="2">The sequence shown here is derived from an EMBL/GenBank/DDBJ whole genome shotgun (WGS) entry which is preliminary data.</text>
</comment>
<dbReference type="GO" id="GO:0000712">
    <property type="term" value="P:resolution of meiotic recombination intermediates"/>
    <property type="evidence" value="ECO:0007669"/>
    <property type="project" value="TreeGrafter"/>
</dbReference>
<dbReference type="GO" id="GO:0005737">
    <property type="term" value="C:cytoplasm"/>
    <property type="evidence" value="ECO:0007669"/>
    <property type="project" value="TreeGrafter"/>
</dbReference>
<dbReference type="Pfam" id="PF22945">
    <property type="entry name" value="LEM-3_GIY-YIG"/>
    <property type="match status" value="1"/>
</dbReference>
<accession>A0A813NYI5</accession>
<dbReference type="GO" id="GO:0005654">
    <property type="term" value="C:nucleoplasm"/>
    <property type="evidence" value="ECO:0007669"/>
    <property type="project" value="TreeGrafter"/>
</dbReference>
<dbReference type="PANTHER" id="PTHR46427:SF1">
    <property type="entry name" value="ANKYRIN REPEAT AND LEM DOMAIN-CONTAINING PROTEIN 1"/>
    <property type="match status" value="1"/>
</dbReference>
<evidence type="ECO:0000313" key="3">
    <source>
        <dbReference type="Proteomes" id="UP000663879"/>
    </source>
</evidence>
<dbReference type="InterPro" id="IPR034998">
    <property type="entry name" value="ANKLE1"/>
</dbReference>
<sequence length="817" mass="93135">MDVNIDQNLFEAVLNEDYKETLFLLSIGADPNRLFKEHNGISSFHIAVGLENDLKFTRLFIKNNANVNIKSSKDNWTPLHVCAYWNKFDSLQLLILNQADPFILSKVKFDFNQHVACVCECNFTHVSCFFKRLGLDTIKSDGKSALDIAIEHKSEECIKILTDYIKKLNEKGLKSNRTMYENRISLSSDESILSIDVEHSYSNIKTSTFDESHLEFHLKNENLNKISKKSIQNWSKNQKSPQKKSEDILKDIKNNKDLEKLISNLIDMKLEKKETEAKLSSPILDSTLKSANISPFVNHSRGRVHTPSIKSNSSTQTKITNKRFLSPDKLPAYVSPKIATPSKNISSNSSVKQNNIPNPSAPPPTPPPLPPVPTIAQFKITKETQTTGKMVKLKQAVPVAPPDLIQELQSKFKEKEQAKISKEPENKFKNFFSKFSNSPGTQSLKPSDYKFKKVLSNSPVGQINEKINPVRKDIKLRQRSSSLVDSQKVSPQIYSNLAVKQKVSAQRRQFETPIETCVNKIFEHREKKILVGQKNKPLDLSLMTNDESCKKSSSSFETASDSMSISSVNFSLCNEIQQELNKSQRKLYESEGYSNELIEELINKLNLTNGSDVIEANMFNCFQPQFDENNLFIEPKFEWREGNVKSAFNYLLIDPRLSHNLPKRAKNLTEKEIFRIFISSIFYIGKGSRARPYAHLYDTLKHWKKLNNLKIEGENGDDVGKISKKMQRIIEIWNDNKGVVSLHCFQSVIPSEAYTREAAMMDSIGLKQLTNMKKGNYYGEAKEWNQKKKNQLGVVLLKRACAIFLAEGERQITPIDI</sequence>
<name>A0A813NYI5_9BILA</name>
<gene>
    <name evidence="2" type="ORF">OXX778_LOCUS3380</name>
</gene>
<proteinExistence type="predicted"/>
<feature type="compositionally biased region" description="Polar residues" evidence="1">
    <location>
        <begin position="308"/>
        <end position="319"/>
    </location>
</feature>
<dbReference type="AlphaFoldDB" id="A0A813NYI5"/>
<dbReference type="SUPFAM" id="SSF48403">
    <property type="entry name" value="Ankyrin repeat"/>
    <property type="match status" value="1"/>
</dbReference>
<dbReference type="CDD" id="cd10454">
    <property type="entry name" value="GIY-YIG_COG3680_Meta"/>
    <property type="match status" value="1"/>
</dbReference>
<feature type="compositionally biased region" description="Polar residues" evidence="1">
    <location>
        <begin position="341"/>
        <end position="356"/>
    </location>
</feature>
<reference evidence="2" key="1">
    <citation type="submission" date="2021-02" db="EMBL/GenBank/DDBJ databases">
        <authorList>
            <person name="Nowell W R."/>
        </authorList>
    </citation>
    <scope>NUCLEOTIDE SEQUENCE</scope>
    <source>
        <strain evidence="2">Ploen Becks lab</strain>
    </source>
</reference>
<dbReference type="InterPro" id="IPR002110">
    <property type="entry name" value="Ankyrin_rpt"/>
</dbReference>
<keyword evidence="3" id="KW-1185">Reference proteome</keyword>
<organism evidence="2 3">
    <name type="scientific">Brachionus calyciflorus</name>
    <dbReference type="NCBI Taxonomy" id="104777"/>
    <lineage>
        <taxon>Eukaryota</taxon>
        <taxon>Metazoa</taxon>
        <taxon>Spiralia</taxon>
        <taxon>Gnathifera</taxon>
        <taxon>Rotifera</taxon>
        <taxon>Eurotatoria</taxon>
        <taxon>Monogononta</taxon>
        <taxon>Pseudotrocha</taxon>
        <taxon>Ploima</taxon>
        <taxon>Brachionidae</taxon>
        <taxon>Brachionus</taxon>
    </lineage>
</organism>
<dbReference type="Proteomes" id="UP000663879">
    <property type="component" value="Unassembled WGS sequence"/>
</dbReference>
<feature type="region of interest" description="Disordered" evidence="1">
    <location>
        <begin position="296"/>
        <end position="320"/>
    </location>
</feature>
<dbReference type="SMART" id="SM00248">
    <property type="entry name" value="ANK"/>
    <property type="match status" value="4"/>
</dbReference>
<dbReference type="GO" id="GO:0004520">
    <property type="term" value="F:DNA endonuclease activity"/>
    <property type="evidence" value="ECO:0007669"/>
    <property type="project" value="TreeGrafter"/>
</dbReference>
<dbReference type="EMBL" id="CAJNOC010000296">
    <property type="protein sequence ID" value="CAF0740787.1"/>
    <property type="molecule type" value="Genomic_DNA"/>
</dbReference>
<evidence type="ECO:0008006" key="4">
    <source>
        <dbReference type="Google" id="ProtNLM"/>
    </source>
</evidence>
<feature type="compositionally biased region" description="Pro residues" evidence="1">
    <location>
        <begin position="359"/>
        <end position="370"/>
    </location>
</feature>
<evidence type="ECO:0000313" key="2">
    <source>
        <dbReference type="EMBL" id="CAF0740787.1"/>
    </source>
</evidence>